<accession>A0A9J8A3R6</accession>
<keyword evidence="14" id="KW-1185">Reference proteome</keyword>
<keyword evidence="4" id="KW-0813">Transport</keyword>
<feature type="region of interest" description="Disordered" evidence="12">
    <location>
        <begin position="82"/>
        <end position="111"/>
    </location>
</feature>
<keyword evidence="5" id="KW-0268">Exocytosis</keyword>
<proteinExistence type="inferred from homology"/>
<evidence type="ECO:0000256" key="9">
    <source>
        <dbReference type="ARBA" id="ARBA00023054"/>
    </source>
</evidence>
<dbReference type="SUPFAM" id="SSF58038">
    <property type="entry name" value="SNARE fusion complex"/>
    <property type="match status" value="1"/>
</dbReference>
<dbReference type="GO" id="GO:0005829">
    <property type="term" value="C:cytosol"/>
    <property type="evidence" value="ECO:0007669"/>
    <property type="project" value="UniProtKB-SubCell"/>
</dbReference>
<dbReference type="AlphaFoldDB" id="A0A9J8A3R6"/>
<comment type="subunit">
    <text evidence="11">Binds to the SNARE core complex containing SNAP25, VAMP2 and STX1A.</text>
</comment>
<evidence type="ECO:0000256" key="3">
    <source>
        <dbReference type="ARBA" id="ARBA00005396"/>
    </source>
</evidence>
<evidence type="ECO:0000313" key="13">
    <source>
        <dbReference type="Ensembl" id="ENSCCRP00000139829.1"/>
    </source>
</evidence>
<dbReference type="GO" id="GO:0031201">
    <property type="term" value="C:SNARE complex"/>
    <property type="evidence" value="ECO:0007669"/>
    <property type="project" value="TreeGrafter"/>
</dbReference>
<dbReference type="GO" id="GO:0016079">
    <property type="term" value="P:synaptic vesicle exocytosis"/>
    <property type="evidence" value="ECO:0007669"/>
    <property type="project" value="TreeGrafter"/>
</dbReference>
<reference evidence="13" key="1">
    <citation type="submission" date="2025-08" db="UniProtKB">
        <authorList>
            <consortium name="Ensembl"/>
        </authorList>
    </citation>
    <scope>IDENTIFICATION</scope>
</reference>
<dbReference type="Ensembl" id="ENSCCRT00000184364.1">
    <property type="protein sequence ID" value="ENSCCRP00000139829.1"/>
    <property type="gene ID" value="ENSCCRG00000053753.1"/>
</dbReference>
<reference evidence="13" key="2">
    <citation type="submission" date="2025-09" db="UniProtKB">
        <authorList>
            <consortium name="Ensembl"/>
        </authorList>
    </citation>
    <scope>IDENTIFICATION</scope>
</reference>
<dbReference type="PANTHER" id="PTHR16705:SF13">
    <property type="entry name" value="COMPLEXIN 2"/>
    <property type="match status" value="1"/>
</dbReference>
<dbReference type="GO" id="GO:0019905">
    <property type="term" value="F:syntaxin binding"/>
    <property type="evidence" value="ECO:0007669"/>
    <property type="project" value="InterPro"/>
</dbReference>
<comment type="subcellular location">
    <subcellularLocation>
        <location evidence="2">Cytoplasm</location>
        <location evidence="2">Cytosol</location>
    </subcellularLocation>
    <subcellularLocation>
        <location evidence="1">Perikaryon</location>
    </subcellularLocation>
    <subcellularLocation>
        <location evidence="10">Presynapse</location>
    </subcellularLocation>
</comment>
<evidence type="ECO:0000313" key="14">
    <source>
        <dbReference type="Proteomes" id="UP001108240"/>
    </source>
</evidence>
<evidence type="ECO:0000256" key="2">
    <source>
        <dbReference type="ARBA" id="ARBA00004514"/>
    </source>
</evidence>
<dbReference type="GO" id="GO:0043195">
    <property type="term" value="C:terminal bouton"/>
    <property type="evidence" value="ECO:0007669"/>
    <property type="project" value="TreeGrafter"/>
</dbReference>
<organism evidence="13 14">
    <name type="scientific">Cyprinus carpio carpio</name>
    <dbReference type="NCBI Taxonomy" id="630221"/>
    <lineage>
        <taxon>Eukaryota</taxon>
        <taxon>Metazoa</taxon>
        <taxon>Chordata</taxon>
        <taxon>Craniata</taxon>
        <taxon>Vertebrata</taxon>
        <taxon>Euteleostomi</taxon>
        <taxon>Actinopterygii</taxon>
        <taxon>Neopterygii</taxon>
        <taxon>Teleostei</taxon>
        <taxon>Ostariophysi</taxon>
        <taxon>Cypriniformes</taxon>
        <taxon>Cyprinidae</taxon>
        <taxon>Cyprininae</taxon>
        <taxon>Cyprinus</taxon>
    </lineage>
</organism>
<evidence type="ECO:0000256" key="5">
    <source>
        <dbReference type="ARBA" id="ARBA00022483"/>
    </source>
</evidence>
<evidence type="ECO:0000256" key="1">
    <source>
        <dbReference type="ARBA" id="ARBA00004484"/>
    </source>
</evidence>
<dbReference type="CDD" id="cd22808">
    <property type="entry name" value="Complexin_NTD_CPLX_I_II"/>
    <property type="match status" value="1"/>
</dbReference>
<evidence type="ECO:0000256" key="10">
    <source>
        <dbReference type="ARBA" id="ARBA00034106"/>
    </source>
</evidence>
<evidence type="ECO:0000256" key="7">
    <source>
        <dbReference type="ARBA" id="ARBA00022775"/>
    </source>
</evidence>
<evidence type="ECO:0000256" key="8">
    <source>
        <dbReference type="ARBA" id="ARBA00023018"/>
    </source>
</evidence>
<name>A0A9J8A3R6_CYPCA</name>
<keyword evidence="9" id="KW-0175">Coiled coil</keyword>
<evidence type="ECO:0000256" key="12">
    <source>
        <dbReference type="SAM" id="MobiDB-lite"/>
    </source>
</evidence>
<evidence type="ECO:0000256" key="11">
    <source>
        <dbReference type="ARBA" id="ARBA00038730"/>
    </source>
</evidence>
<keyword evidence="8" id="KW-0770">Synapse</keyword>
<keyword evidence="7" id="KW-0532">Neurotransmitter transport</keyword>
<dbReference type="PANTHER" id="PTHR16705">
    <property type="entry name" value="COMPLEXIN"/>
    <property type="match status" value="1"/>
</dbReference>
<dbReference type="FunFam" id="1.20.5.580:FF:000001">
    <property type="entry name" value="Complexin 2"/>
    <property type="match status" value="1"/>
</dbReference>
<dbReference type="Gene3D" id="1.20.5.580">
    <property type="entry name" value="Single Helix bin"/>
    <property type="match status" value="1"/>
</dbReference>
<evidence type="ECO:0000256" key="4">
    <source>
        <dbReference type="ARBA" id="ARBA00022448"/>
    </source>
</evidence>
<feature type="region of interest" description="Disordered" evidence="12">
    <location>
        <begin position="1"/>
        <end position="63"/>
    </location>
</feature>
<dbReference type="InterPro" id="IPR008849">
    <property type="entry name" value="Synaphin"/>
</dbReference>
<dbReference type="Pfam" id="PF05835">
    <property type="entry name" value="Synaphin"/>
    <property type="match status" value="1"/>
</dbReference>
<keyword evidence="6" id="KW-0963">Cytoplasm</keyword>
<protein>
    <submittedName>
        <fullName evidence="13">Complexin 2a</fullName>
    </submittedName>
</protein>
<sequence length="154" mass="17468">MNFLMKAALGGGPPDVGKMLGGEEDKDPEAEKEKEEERQEALRQEEDERKAKHAKMEAERESIRQGIRDKYGIKKREVAEAEEQAAMEQASEGSLTRPKKAVPSGCGDDDEEENIMDRMMKYLPGPLQDMLKKNCNQIKKAITFFHTVPLYVCH</sequence>
<feature type="compositionally biased region" description="Basic and acidic residues" evidence="12">
    <location>
        <begin position="29"/>
        <end position="63"/>
    </location>
</feature>
<comment type="similarity">
    <text evidence="3">Belongs to the complexin/synaphin family.</text>
</comment>
<dbReference type="GO" id="GO:0043204">
    <property type="term" value="C:perikaryon"/>
    <property type="evidence" value="ECO:0007669"/>
    <property type="project" value="UniProtKB-SubCell"/>
</dbReference>
<dbReference type="GeneTree" id="ENSGT00950000182938"/>
<dbReference type="Proteomes" id="UP001108240">
    <property type="component" value="Unplaced"/>
</dbReference>
<dbReference type="GO" id="GO:0046928">
    <property type="term" value="P:regulation of neurotransmitter secretion"/>
    <property type="evidence" value="ECO:0007669"/>
    <property type="project" value="TreeGrafter"/>
</dbReference>
<evidence type="ECO:0000256" key="6">
    <source>
        <dbReference type="ARBA" id="ARBA00022490"/>
    </source>
</evidence>